<dbReference type="InterPro" id="IPR008538">
    <property type="entry name" value="Uma2"/>
</dbReference>
<protein>
    <recommendedName>
        <fullName evidence="1">Putative restriction endonuclease domain-containing protein</fullName>
    </recommendedName>
</protein>
<accession>A0A1J0W1A5</accession>
<dbReference type="SUPFAM" id="SSF52980">
    <property type="entry name" value="Restriction endonuclease-like"/>
    <property type="match status" value="1"/>
</dbReference>
<name>A0A1J0W1A5_9NOCA</name>
<keyword evidence="3" id="KW-1185">Reference proteome</keyword>
<gene>
    <name evidence="2" type="ORF">BOX37_03440</name>
</gene>
<evidence type="ECO:0000313" key="3">
    <source>
        <dbReference type="Proteomes" id="UP000183810"/>
    </source>
</evidence>
<dbReference type="Gene3D" id="3.90.1570.10">
    <property type="entry name" value="tt1808, chain A"/>
    <property type="match status" value="1"/>
</dbReference>
<dbReference type="RefSeq" id="WP_071931154.1">
    <property type="nucleotide sequence ID" value="NZ_CP018082.1"/>
</dbReference>
<dbReference type="EMBL" id="CP018082">
    <property type="protein sequence ID" value="APE37993.1"/>
    <property type="molecule type" value="Genomic_DNA"/>
</dbReference>
<evidence type="ECO:0000313" key="2">
    <source>
        <dbReference type="EMBL" id="APE37993.1"/>
    </source>
</evidence>
<dbReference type="Pfam" id="PF05685">
    <property type="entry name" value="Uma2"/>
    <property type="match status" value="1"/>
</dbReference>
<proteinExistence type="predicted"/>
<organism evidence="2 3">
    <name type="scientific">Nocardia mangyaensis</name>
    <dbReference type="NCBI Taxonomy" id="2213200"/>
    <lineage>
        <taxon>Bacteria</taxon>
        <taxon>Bacillati</taxon>
        <taxon>Actinomycetota</taxon>
        <taxon>Actinomycetes</taxon>
        <taxon>Mycobacteriales</taxon>
        <taxon>Nocardiaceae</taxon>
        <taxon>Nocardia</taxon>
    </lineage>
</organism>
<sequence>MSNPSTELPHLPDRMTWAELNALPPDQSERIELVKGHPVWVRTGPPEHQRFATRLRNALENAARRSMKALPGECWQVDTETNVFLSRTKDDFLTPDFMVYHCPDEPWTPIFAEDVVIVGEVLSPSNHIGQMLTKQARYAEAGISEYWEILLDREGRRIDTILTYVLATPTDLPTGVTPLRPRQYALVSEWSPTVHPQIELGHPFPLTLNWADLEY</sequence>
<feature type="domain" description="Putative restriction endonuclease" evidence="1">
    <location>
        <begin position="17"/>
        <end position="158"/>
    </location>
</feature>
<dbReference type="InterPro" id="IPR011335">
    <property type="entry name" value="Restrct_endonuc-II-like"/>
</dbReference>
<dbReference type="AlphaFoldDB" id="A0A1J0W1A5"/>
<dbReference type="CDD" id="cd06260">
    <property type="entry name" value="DUF820-like"/>
    <property type="match status" value="1"/>
</dbReference>
<reference evidence="2" key="1">
    <citation type="submission" date="2016-11" db="EMBL/GenBank/DDBJ databases">
        <authorList>
            <person name="Jaros S."/>
            <person name="Januszkiewicz K."/>
            <person name="Wedrychowicz H."/>
        </authorList>
    </citation>
    <scope>NUCLEOTIDE SEQUENCE [LARGE SCALE GENOMIC DNA]</scope>
    <source>
        <strain evidence="2">Y48</strain>
    </source>
</reference>
<dbReference type="KEGG" id="nsl:BOX37_03440"/>
<dbReference type="InterPro" id="IPR012296">
    <property type="entry name" value="Nuclease_put_TT1808"/>
</dbReference>
<evidence type="ECO:0000259" key="1">
    <source>
        <dbReference type="Pfam" id="PF05685"/>
    </source>
</evidence>
<dbReference type="Proteomes" id="UP000183810">
    <property type="component" value="Chromosome"/>
</dbReference>